<dbReference type="Gene3D" id="3.40.50.1820">
    <property type="entry name" value="alpha/beta hydrolase"/>
    <property type="match status" value="1"/>
</dbReference>
<reference evidence="3" key="1">
    <citation type="submission" date="2020-11" db="EMBL/GenBank/DDBJ databases">
        <authorList>
            <person name="Tran Van P."/>
        </authorList>
    </citation>
    <scope>NUCLEOTIDE SEQUENCE</scope>
</reference>
<evidence type="ECO:0000313" key="3">
    <source>
        <dbReference type="EMBL" id="CAD7241502.1"/>
    </source>
</evidence>
<dbReference type="AlphaFoldDB" id="A0A7R8X5T3"/>
<evidence type="ECO:0000259" key="2">
    <source>
        <dbReference type="Pfam" id="PF20434"/>
    </source>
</evidence>
<dbReference type="GO" id="GO:0004061">
    <property type="term" value="F:arylformamidase activity"/>
    <property type="evidence" value="ECO:0007669"/>
    <property type="project" value="TreeGrafter"/>
</dbReference>
<dbReference type="EMBL" id="CAJPEV010000141">
    <property type="protein sequence ID" value="CAG0881287.1"/>
    <property type="molecule type" value="Genomic_DNA"/>
</dbReference>
<dbReference type="Pfam" id="PF20434">
    <property type="entry name" value="BD-FAE"/>
    <property type="match status" value="1"/>
</dbReference>
<gene>
    <name evidence="3" type="ORF">DSTB1V02_LOCUS1490</name>
</gene>
<dbReference type="EMBL" id="LR899658">
    <property type="protein sequence ID" value="CAD7241502.1"/>
    <property type="molecule type" value="Genomic_DNA"/>
</dbReference>
<accession>A0A7R8X5T3</accession>
<name>A0A7R8X5T3_9CRUS</name>
<evidence type="ECO:0000313" key="4">
    <source>
        <dbReference type="Proteomes" id="UP000677054"/>
    </source>
</evidence>
<dbReference type="InterPro" id="IPR050300">
    <property type="entry name" value="GDXG_lipolytic_enzyme"/>
</dbReference>
<keyword evidence="4" id="KW-1185">Reference proteome</keyword>
<evidence type="ECO:0000256" key="1">
    <source>
        <dbReference type="ARBA" id="ARBA00022801"/>
    </source>
</evidence>
<dbReference type="OrthoDB" id="433474at2759"/>
<dbReference type="InterPro" id="IPR049492">
    <property type="entry name" value="BD-FAE-like_dom"/>
</dbReference>
<dbReference type="SUPFAM" id="SSF53474">
    <property type="entry name" value="alpha/beta-Hydrolases"/>
    <property type="match status" value="1"/>
</dbReference>
<sequence>MTDKLIDEEAERLYQPSKWSLRFPTSEEVLDNHMKIIREESESSRTEVLCELNVAYGLKPRQKVDIYGAYRLPPDAPVLVLIHGGYWQMLGKDEWALGVRSFFRHGIVTIVPDYTLAPKATMDEIVEEIRAAGRFIKNWMTLRGSTHLHLLGHSAGAHLLAMLLASECFQIPCHAWHLSGVFDLRPLLRTTVNSPLNMDMSCAERNSPLLHVQGMVKHNPSTIHHVIVAENDSPSFREQSLEFYHALKKTEAVETDFSLLPQLDHFDIVENFQHEDFCLTQQIIQKTATRK</sequence>
<dbReference type="PANTHER" id="PTHR48081">
    <property type="entry name" value="AB HYDROLASE SUPERFAMILY PROTEIN C4A8.06C"/>
    <property type="match status" value="1"/>
</dbReference>
<feature type="domain" description="BD-FAE-like" evidence="2">
    <location>
        <begin position="65"/>
        <end position="163"/>
    </location>
</feature>
<proteinExistence type="predicted"/>
<organism evidence="3">
    <name type="scientific">Darwinula stevensoni</name>
    <dbReference type="NCBI Taxonomy" id="69355"/>
    <lineage>
        <taxon>Eukaryota</taxon>
        <taxon>Metazoa</taxon>
        <taxon>Ecdysozoa</taxon>
        <taxon>Arthropoda</taxon>
        <taxon>Crustacea</taxon>
        <taxon>Oligostraca</taxon>
        <taxon>Ostracoda</taxon>
        <taxon>Podocopa</taxon>
        <taxon>Podocopida</taxon>
        <taxon>Darwinulocopina</taxon>
        <taxon>Darwinuloidea</taxon>
        <taxon>Darwinulidae</taxon>
        <taxon>Darwinula</taxon>
    </lineage>
</organism>
<dbReference type="Proteomes" id="UP000677054">
    <property type="component" value="Unassembled WGS sequence"/>
</dbReference>
<dbReference type="PANTHER" id="PTHR48081:SF33">
    <property type="entry name" value="KYNURENINE FORMAMIDASE"/>
    <property type="match status" value="1"/>
</dbReference>
<keyword evidence="1" id="KW-0378">Hydrolase</keyword>
<protein>
    <recommendedName>
        <fullName evidence="2">BD-FAE-like domain-containing protein</fullName>
    </recommendedName>
</protein>
<dbReference type="InterPro" id="IPR029058">
    <property type="entry name" value="AB_hydrolase_fold"/>
</dbReference>